<sequence length="105" mass="11175">MSYDQTTEALFERVLDALTRAEGSDLTLMDNLADIGRDTRALAMIRALLAADASMAATFSDAGRDRDLARATAMALTGSADRIEAETPACAPVRMVDVLALRAPD</sequence>
<accession>A0A316GJA0</accession>
<gene>
    <name evidence="1" type="ORF">C7455_10369</name>
</gene>
<proteinExistence type="predicted"/>
<dbReference type="EMBL" id="QGGW01000003">
    <property type="protein sequence ID" value="PWK60871.1"/>
    <property type="molecule type" value="Genomic_DNA"/>
</dbReference>
<dbReference type="Proteomes" id="UP000245708">
    <property type="component" value="Unassembled WGS sequence"/>
</dbReference>
<dbReference type="RefSeq" id="WP_146199949.1">
    <property type="nucleotide sequence ID" value="NZ_QGGW01000003.1"/>
</dbReference>
<protein>
    <submittedName>
        <fullName evidence="1">Uncharacterized protein</fullName>
    </submittedName>
</protein>
<organism evidence="1 2">
    <name type="scientific">Roseicyclus mahoneyensis</name>
    <dbReference type="NCBI Taxonomy" id="164332"/>
    <lineage>
        <taxon>Bacteria</taxon>
        <taxon>Pseudomonadati</taxon>
        <taxon>Pseudomonadota</taxon>
        <taxon>Alphaproteobacteria</taxon>
        <taxon>Rhodobacterales</taxon>
        <taxon>Roseobacteraceae</taxon>
        <taxon>Roseicyclus</taxon>
    </lineage>
</organism>
<reference evidence="1 2" key="1">
    <citation type="submission" date="2018-05" db="EMBL/GenBank/DDBJ databases">
        <title>Genomic Encyclopedia of Type Strains, Phase IV (KMG-IV): sequencing the most valuable type-strain genomes for metagenomic binning, comparative biology and taxonomic classification.</title>
        <authorList>
            <person name="Goeker M."/>
        </authorList>
    </citation>
    <scope>NUCLEOTIDE SEQUENCE [LARGE SCALE GENOMIC DNA]</scope>
    <source>
        <strain evidence="1 2">DSM 16097</strain>
    </source>
</reference>
<name>A0A316GJA0_9RHOB</name>
<evidence type="ECO:0000313" key="1">
    <source>
        <dbReference type="EMBL" id="PWK60871.1"/>
    </source>
</evidence>
<comment type="caution">
    <text evidence="1">The sequence shown here is derived from an EMBL/GenBank/DDBJ whole genome shotgun (WGS) entry which is preliminary data.</text>
</comment>
<evidence type="ECO:0000313" key="2">
    <source>
        <dbReference type="Proteomes" id="UP000245708"/>
    </source>
</evidence>
<dbReference type="AlphaFoldDB" id="A0A316GJA0"/>
<keyword evidence="2" id="KW-1185">Reference proteome</keyword>